<dbReference type="Pfam" id="PF04311">
    <property type="entry name" value="DUF459"/>
    <property type="match status" value="1"/>
</dbReference>
<dbReference type="InterPro" id="IPR007407">
    <property type="entry name" value="DUF459"/>
</dbReference>
<organism evidence="4">
    <name type="scientific">freshwater metagenome</name>
    <dbReference type="NCBI Taxonomy" id="449393"/>
    <lineage>
        <taxon>unclassified sequences</taxon>
        <taxon>metagenomes</taxon>
        <taxon>ecological metagenomes</taxon>
    </lineage>
</organism>
<dbReference type="AlphaFoldDB" id="A0A6J7QBE8"/>
<feature type="region of interest" description="Disordered" evidence="1">
    <location>
        <begin position="1"/>
        <end position="20"/>
    </location>
</feature>
<keyword evidence="2" id="KW-1133">Transmembrane helix</keyword>
<evidence type="ECO:0000313" key="3">
    <source>
        <dbReference type="EMBL" id="CAB4933812.1"/>
    </source>
</evidence>
<dbReference type="InterPro" id="IPR036514">
    <property type="entry name" value="SGNH_hydro_sf"/>
</dbReference>
<evidence type="ECO:0000313" key="4">
    <source>
        <dbReference type="EMBL" id="CAB5014938.1"/>
    </source>
</evidence>
<keyword evidence="2" id="KW-0812">Transmembrane</keyword>
<protein>
    <submittedName>
        <fullName evidence="4">Unannotated protein</fullName>
    </submittedName>
</protein>
<dbReference type="EMBL" id="CAFBNF010000026">
    <property type="protein sequence ID" value="CAB4933812.1"/>
    <property type="molecule type" value="Genomic_DNA"/>
</dbReference>
<reference evidence="4" key="1">
    <citation type="submission" date="2020-05" db="EMBL/GenBank/DDBJ databases">
        <authorList>
            <person name="Chiriac C."/>
            <person name="Salcher M."/>
            <person name="Ghai R."/>
            <person name="Kavagutti S V."/>
        </authorList>
    </citation>
    <scope>NUCLEOTIDE SEQUENCE</scope>
</reference>
<feature type="transmembrane region" description="Helical" evidence="2">
    <location>
        <begin position="30"/>
        <end position="52"/>
    </location>
</feature>
<dbReference type="SUPFAM" id="SSF52266">
    <property type="entry name" value="SGNH hydrolase"/>
    <property type="match status" value="1"/>
</dbReference>
<feature type="region of interest" description="Disordered" evidence="1">
    <location>
        <begin position="124"/>
        <end position="146"/>
    </location>
</feature>
<proteinExistence type="predicted"/>
<gene>
    <name evidence="3" type="ORF">UFOPK3773_00411</name>
    <name evidence="4" type="ORF">UFOPK3992_01408</name>
</gene>
<accession>A0A6J7QBE8</accession>
<feature type="compositionally biased region" description="Basic and acidic residues" evidence="1">
    <location>
        <begin position="1"/>
        <end position="18"/>
    </location>
</feature>
<evidence type="ECO:0000256" key="2">
    <source>
        <dbReference type="SAM" id="Phobius"/>
    </source>
</evidence>
<dbReference type="EMBL" id="CAFBOZ010000216">
    <property type="protein sequence ID" value="CAB5014938.1"/>
    <property type="molecule type" value="Genomic_DNA"/>
</dbReference>
<sequence length="363" mass="38594">MGDMSAEHVAARTDRETTYHPALESPARGLPAGAVLVVVLVALLVAGLLNSASMARTAEGMRPGLGRTIVSTVAGPFDVVASALALDRPRQQFDLALGRDLAVVAGGSDEIELAVLAPSDSAMLVSEGPKPPPPPPPHTAPLTVRHPTSTRPLKVLVVGDSLSTYTGQRLADLLAQRGLANVTVKYRDGVGLATPTFFNWPEWALGQIDAIKPSAVVVIVGGNDNQDMSRQDDYFPVGSPGWAAEYERRVSVVMRSVILHGVDRIYWTGPPTSKSAVDNGYYRQLNLAAAAAAKEIPGARFVDLAGLTSIKGEWLDVLAFGNEAFPARMGDGFHWSWQASQITSRLEADAMAADYGALYDKSR</sequence>
<evidence type="ECO:0000256" key="1">
    <source>
        <dbReference type="SAM" id="MobiDB-lite"/>
    </source>
</evidence>
<name>A0A6J7QBE8_9ZZZZ</name>
<keyword evidence="2" id="KW-0472">Membrane</keyword>
<feature type="compositionally biased region" description="Pro residues" evidence="1">
    <location>
        <begin position="129"/>
        <end position="139"/>
    </location>
</feature>
<dbReference type="Gene3D" id="3.40.50.1110">
    <property type="entry name" value="SGNH hydrolase"/>
    <property type="match status" value="1"/>
</dbReference>